<dbReference type="GO" id="GO:0051075">
    <property type="term" value="F:S-adenosylmethionine:tRNA ribosyltransferase-isomerase activity"/>
    <property type="evidence" value="ECO:0007669"/>
    <property type="project" value="UniProtKB-EC"/>
</dbReference>
<comment type="function">
    <text evidence="5">Transfers and isomerizes the ribose moiety from AdoMet to the 7-aminomethyl group of 7-deazaguanine (preQ1-tRNA) to give epoxyqueuosine (oQ-tRNA).</text>
</comment>
<dbReference type="NCBIfam" id="NF001140">
    <property type="entry name" value="PRK00147.1"/>
    <property type="match status" value="1"/>
</dbReference>
<dbReference type="PANTHER" id="PTHR30307:SF0">
    <property type="entry name" value="S-ADENOSYLMETHIONINE:TRNA RIBOSYLTRANSFERASE-ISOMERASE"/>
    <property type="match status" value="1"/>
</dbReference>
<evidence type="ECO:0000256" key="1">
    <source>
        <dbReference type="ARBA" id="ARBA00022490"/>
    </source>
</evidence>
<dbReference type="InterPro" id="IPR042119">
    <property type="entry name" value="QueA_dom2"/>
</dbReference>
<comment type="pathway">
    <text evidence="5">tRNA modification; tRNA-queuosine biosynthesis.</text>
</comment>
<sequence>MKTSDFLFDLPEELIAQYPPDKREKSRLMVLTRGDNRIEHKTFVDIVDYFRAGDLLVLNNTKVCPARVMGKTEDGKTIGLLIAETNETGTYRILSKGKYTGRVFISEDFYADVSDGNEARFHYEGTLEEQLQKYGHMPLPPYIKRPACTLDTERYQTVYAEKPGSIAAPTAGLHFTHQILEALRDKGVMLETITLHVGEGTFRPVHADYVSDHKMDSERFEIDTSLLEKIKETKINGNKAVSVGTTTTRAIEAISSGRYKLIKSTASDNGCQRITASTDIFIYPGYKFKAAAALITNFHLPRSTPVLMACAFAGKDLLLRAYESAVSARYRFFSYGDVMLIV</sequence>
<keyword evidence="4 5" id="KW-0671">Queuosine biosynthesis</keyword>
<comment type="subcellular location">
    <subcellularLocation>
        <location evidence="5">Cytoplasm</location>
    </subcellularLocation>
</comment>
<dbReference type="EMBL" id="LNQR01000021">
    <property type="protein sequence ID" value="KWT92682.1"/>
    <property type="molecule type" value="Genomic_DNA"/>
</dbReference>
<dbReference type="NCBIfam" id="TIGR00113">
    <property type="entry name" value="queA"/>
    <property type="match status" value="1"/>
</dbReference>
<dbReference type="HAMAP" id="MF_00113">
    <property type="entry name" value="QueA"/>
    <property type="match status" value="1"/>
</dbReference>
<dbReference type="PANTHER" id="PTHR30307">
    <property type="entry name" value="S-ADENOSYLMETHIONINE:TRNA RIBOSYLTRANSFERASE-ISOMERASE"/>
    <property type="match status" value="1"/>
</dbReference>
<name>A0ABR5SIF4_9BACT</name>
<dbReference type="RefSeq" id="WP_085051044.1">
    <property type="nucleotide sequence ID" value="NZ_LNQR01000021.1"/>
</dbReference>
<dbReference type="InterPro" id="IPR036100">
    <property type="entry name" value="QueA_sf"/>
</dbReference>
<evidence type="ECO:0000256" key="3">
    <source>
        <dbReference type="ARBA" id="ARBA00022691"/>
    </source>
</evidence>
<evidence type="ECO:0000256" key="5">
    <source>
        <dbReference type="HAMAP-Rule" id="MF_00113"/>
    </source>
</evidence>
<comment type="catalytic activity">
    <reaction evidence="5">
        <text>7-aminomethyl-7-carbaguanosine(34) in tRNA + S-adenosyl-L-methionine = epoxyqueuosine(34) in tRNA + adenine + L-methionine + 2 H(+)</text>
        <dbReference type="Rhea" id="RHEA:32155"/>
        <dbReference type="Rhea" id="RHEA-COMP:10342"/>
        <dbReference type="Rhea" id="RHEA-COMP:18582"/>
        <dbReference type="ChEBI" id="CHEBI:15378"/>
        <dbReference type="ChEBI" id="CHEBI:16708"/>
        <dbReference type="ChEBI" id="CHEBI:57844"/>
        <dbReference type="ChEBI" id="CHEBI:59789"/>
        <dbReference type="ChEBI" id="CHEBI:82833"/>
        <dbReference type="ChEBI" id="CHEBI:194443"/>
        <dbReference type="EC" id="2.4.99.17"/>
    </reaction>
</comment>
<dbReference type="InterPro" id="IPR003699">
    <property type="entry name" value="QueA"/>
</dbReference>
<dbReference type="Gene3D" id="3.40.1780.10">
    <property type="entry name" value="QueA-like"/>
    <property type="match status" value="1"/>
</dbReference>
<gene>
    <name evidence="5" type="primary">queA</name>
    <name evidence="6" type="ORF">ASN18_0513</name>
</gene>
<protein>
    <recommendedName>
        <fullName evidence="5">S-adenosylmethionine:tRNA ribosyltransferase-isomerase</fullName>
        <ecNumber evidence="5">2.4.99.17</ecNumber>
    </recommendedName>
    <alternativeName>
        <fullName evidence="5">Queuosine biosynthesis protein QueA</fullName>
    </alternativeName>
</protein>
<accession>A0ABR5SIF4</accession>
<proteinExistence type="inferred from homology"/>
<dbReference type="Gene3D" id="2.40.10.240">
    <property type="entry name" value="QueA-like"/>
    <property type="match status" value="1"/>
</dbReference>
<comment type="subunit">
    <text evidence="5">Monomer.</text>
</comment>
<evidence type="ECO:0000256" key="4">
    <source>
        <dbReference type="ARBA" id="ARBA00022785"/>
    </source>
</evidence>
<comment type="caution">
    <text evidence="6">The sequence shown here is derived from an EMBL/GenBank/DDBJ whole genome shotgun (WGS) entry which is preliminary data.</text>
</comment>
<keyword evidence="2 5" id="KW-0808">Transferase</keyword>
<keyword evidence="3 5" id="KW-0949">S-adenosyl-L-methionine</keyword>
<reference evidence="6 7" key="1">
    <citation type="submission" date="2015-11" db="EMBL/GenBank/DDBJ databases">
        <authorList>
            <person name="Lin W."/>
        </authorList>
    </citation>
    <scope>NUCLEOTIDE SEQUENCE [LARGE SCALE GENOMIC DNA]</scope>
    <source>
        <strain evidence="6 7">HCH-1</strain>
    </source>
</reference>
<dbReference type="SUPFAM" id="SSF111337">
    <property type="entry name" value="QueA-like"/>
    <property type="match status" value="1"/>
</dbReference>
<keyword evidence="7" id="KW-1185">Reference proteome</keyword>
<evidence type="ECO:0000313" key="7">
    <source>
        <dbReference type="Proteomes" id="UP000060487"/>
    </source>
</evidence>
<dbReference type="Pfam" id="PF02547">
    <property type="entry name" value="Queuosine_synth"/>
    <property type="match status" value="1"/>
</dbReference>
<dbReference type="EC" id="2.4.99.17" evidence="5"/>
<evidence type="ECO:0000313" key="6">
    <source>
        <dbReference type="EMBL" id="KWT92682.1"/>
    </source>
</evidence>
<evidence type="ECO:0000256" key="2">
    <source>
        <dbReference type="ARBA" id="ARBA00022679"/>
    </source>
</evidence>
<comment type="similarity">
    <text evidence="5">Belongs to the QueA family.</text>
</comment>
<keyword evidence="6" id="KW-0328">Glycosyltransferase</keyword>
<dbReference type="InterPro" id="IPR042118">
    <property type="entry name" value="QueA_dom1"/>
</dbReference>
<organism evidence="6 7">
    <name type="scientific">Candidatus Magnetominusculus xianensis</name>
    <dbReference type="NCBI Taxonomy" id="1748249"/>
    <lineage>
        <taxon>Bacteria</taxon>
        <taxon>Pseudomonadati</taxon>
        <taxon>Nitrospirota</taxon>
        <taxon>Nitrospiria</taxon>
        <taxon>Nitrospirales</taxon>
        <taxon>Nitrospiraceae</taxon>
        <taxon>Candidatus Magnetominusculus</taxon>
    </lineage>
</organism>
<keyword evidence="1 5" id="KW-0963">Cytoplasm</keyword>
<dbReference type="Proteomes" id="UP000060487">
    <property type="component" value="Unassembled WGS sequence"/>
</dbReference>